<feature type="transmembrane region" description="Helical" evidence="1">
    <location>
        <begin position="372"/>
        <end position="391"/>
    </location>
</feature>
<feature type="transmembrane region" description="Helical" evidence="1">
    <location>
        <begin position="403"/>
        <end position="422"/>
    </location>
</feature>
<accession>A0ABS9EM86</accession>
<evidence type="ECO:0000313" key="2">
    <source>
        <dbReference type="EMBL" id="MCF4142315.1"/>
    </source>
</evidence>
<organism evidence="2 3">
    <name type="scientific">Dethiosulfovibrio marinus</name>
    <dbReference type="NCBI Taxonomy" id="133532"/>
    <lineage>
        <taxon>Bacteria</taxon>
        <taxon>Thermotogati</taxon>
        <taxon>Synergistota</taxon>
        <taxon>Synergistia</taxon>
        <taxon>Synergistales</taxon>
        <taxon>Dethiosulfovibrionaceae</taxon>
        <taxon>Dethiosulfovibrio</taxon>
    </lineage>
</organism>
<sequence length="426" mass="48976">MRRISAASLILLIIAVSSIYLPMAYRKLFIPDTEKTHLLFSPVTKKFVYREQLIGDIPEEVRSKADDHHSEIAYGDQDGNYYGRLDFERMLPFIYSKNMDMLGLLPIEIDSRSFDIEEIKRGRQVMEMTPEKLRKHSTRPSVWPLLETDSGQARLVLPDDVFRMTDDRMEFVNADSNQVDRELTEKFTRALLKEGFSFPARSVNSRVTVLKPFDDGVFIVDHDYDVFHVKRVKGEPFVRKTSIDRDIKTRYVLVSENLRKVYHGLLIGQDGRAWLLGFDDYETIPLPLEGYNPDEMDLKILTDPLYVTATWSDETTIHGLAMDRSYRPVASFDHTMSRAADTRAKKIYRALFPFSLDLGHRRRGNMEISFRLGDRTAVVGIVAALTALLTVGSSIRKRRPKPYEIILVALTGLYGLIAVFLVDPER</sequence>
<dbReference type="RefSeq" id="WP_236099063.1">
    <property type="nucleotide sequence ID" value="NZ_JAKGUD010000004.1"/>
</dbReference>
<dbReference type="Pfam" id="PF16149">
    <property type="entry name" value="DUF4857"/>
    <property type="match status" value="1"/>
</dbReference>
<keyword evidence="1" id="KW-0812">Transmembrane</keyword>
<dbReference type="InterPro" id="IPR032333">
    <property type="entry name" value="DUF4857"/>
</dbReference>
<name>A0ABS9EM86_9BACT</name>
<gene>
    <name evidence="2" type="ORF">L2W38_05770</name>
</gene>
<comment type="caution">
    <text evidence="2">The sequence shown here is derived from an EMBL/GenBank/DDBJ whole genome shotgun (WGS) entry which is preliminary data.</text>
</comment>
<evidence type="ECO:0000313" key="3">
    <source>
        <dbReference type="Proteomes" id="UP001200430"/>
    </source>
</evidence>
<keyword evidence="3" id="KW-1185">Reference proteome</keyword>
<dbReference type="EMBL" id="JAKGUD010000004">
    <property type="protein sequence ID" value="MCF4142315.1"/>
    <property type="molecule type" value="Genomic_DNA"/>
</dbReference>
<dbReference type="Proteomes" id="UP001200430">
    <property type="component" value="Unassembled WGS sequence"/>
</dbReference>
<keyword evidence="1" id="KW-1133">Transmembrane helix</keyword>
<protein>
    <submittedName>
        <fullName evidence="2">DUF4857 domain-containing protein</fullName>
    </submittedName>
</protein>
<evidence type="ECO:0000256" key="1">
    <source>
        <dbReference type="SAM" id="Phobius"/>
    </source>
</evidence>
<reference evidence="2 3" key="1">
    <citation type="submission" date="2022-01" db="EMBL/GenBank/DDBJ databases">
        <title>Dethiosulfovibrio faecalis sp. nov., a novel proteolytic, non-sulfur-reducing bacterium isolated from a marine aquaculture solid waste bioreactor.</title>
        <authorList>
            <person name="Grabowski S."/>
            <person name="Apolinario E."/>
            <person name="Schneider N."/>
            <person name="Marshall C.W."/>
            <person name="Sowers K.R."/>
        </authorList>
    </citation>
    <scope>NUCLEOTIDE SEQUENCE [LARGE SCALE GENOMIC DNA]</scope>
    <source>
        <strain evidence="2 3">DSM 12537</strain>
    </source>
</reference>
<keyword evidence="1" id="KW-0472">Membrane</keyword>
<proteinExistence type="predicted"/>